<reference evidence="2 3" key="1">
    <citation type="journal article" date="2014" name="BMC Genomics">
        <title>Genomic comparison of sporeforming bacilli isolated from milk.</title>
        <authorList>
            <person name="Moreno Switt A.I."/>
            <person name="Andrus A.D."/>
            <person name="Ranieri M.L."/>
            <person name="Orsi R.H."/>
            <person name="Ivy R."/>
            <person name="den Bakker H.C."/>
            <person name="Martin N.H."/>
            <person name="Wiedmann M."/>
            <person name="Boor K.J."/>
        </authorList>
    </citation>
    <scope>NUCLEOTIDE SEQUENCE [LARGE SCALE GENOMIC DNA]</scope>
    <source>
        <strain evidence="2 3">FSL R5-213</strain>
    </source>
</reference>
<protein>
    <submittedName>
        <fullName evidence="2">Uncharacterized protein</fullName>
    </submittedName>
</protein>
<dbReference type="eggNOG" id="ENOG5030IZC">
    <property type="taxonomic scope" value="Bacteria"/>
</dbReference>
<evidence type="ECO:0000313" key="3">
    <source>
        <dbReference type="Proteomes" id="UP000019062"/>
    </source>
</evidence>
<evidence type="ECO:0000313" key="2">
    <source>
        <dbReference type="EMBL" id="ETT85983.1"/>
    </source>
</evidence>
<keyword evidence="1" id="KW-0812">Transmembrane</keyword>
<evidence type="ECO:0000256" key="1">
    <source>
        <dbReference type="SAM" id="Phobius"/>
    </source>
</evidence>
<keyword evidence="3" id="KW-1185">Reference proteome</keyword>
<gene>
    <name evidence="2" type="ORF">C176_09322</name>
</gene>
<dbReference type="RefSeq" id="WP_038183366.1">
    <property type="nucleotide sequence ID" value="NZ_ASQA01000015.1"/>
</dbReference>
<dbReference type="PATRIC" id="fig|1227360.4.peg.1899"/>
<organism evidence="2 3">
    <name type="scientific">Viridibacillus arenosi FSL R5-213</name>
    <dbReference type="NCBI Taxonomy" id="1227360"/>
    <lineage>
        <taxon>Bacteria</taxon>
        <taxon>Bacillati</taxon>
        <taxon>Bacillota</taxon>
        <taxon>Bacilli</taxon>
        <taxon>Bacillales</taxon>
        <taxon>Caryophanaceae</taxon>
        <taxon>Viridibacillus</taxon>
    </lineage>
</organism>
<accession>W4EZH6</accession>
<feature type="transmembrane region" description="Helical" evidence="1">
    <location>
        <begin position="215"/>
        <end position="239"/>
    </location>
</feature>
<keyword evidence="1" id="KW-1133">Transmembrane helix</keyword>
<sequence length="244" mass="28188">MKKRLVFFLVGAVIFLISLPISTKMVMELIHNQKMNVLYKITNVSEGFPPTESTFNFKGHIVKIKETIKDESSYMDPRSNKIVIADLSLKLDGEEIDTLKDYPIRVEEEGLNRYYGEIAYLILVDKKVDKTQFVILLKKTREMEKKLPNGDIVGWVPPEKLKYTLYTLDVEGNLKNKSFSFSERDALQTELLNAGVVVPYSIGYYTDAWEGYPSIFFPFIFPFLTLMVGFLLIIVFFPIRKVKI</sequence>
<proteinExistence type="predicted"/>
<name>W4EZH6_9BACL</name>
<dbReference type="Proteomes" id="UP000019062">
    <property type="component" value="Unassembled WGS sequence"/>
</dbReference>
<keyword evidence="1" id="KW-0472">Membrane</keyword>
<dbReference type="EMBL" id="ASQA01000015">
    <property type="protein sequence ID" value="ETT85983.1"/>
    <property type="molecule type" value="Genomic_DNA"/>
</dbReference>
<dbReference type="AlphaFoldDB" id="W4EZH6"/>
<comment type="caution">
    <text evidence="2">The sequence shown here is derived from an EMBL/GenBank/DDBJ whole genome shotgun (WGS) entry which is preliminary data.</text>
</comment>